<dbReference type="InterPro" id="IPR016035">
    <property type="entry name" value="Acyl_Trfase/lysoPLipase"/>
</dbReference>
<feature type="short sequence motif" description="DGA/G" evidence="4">
    <location>
        <begin position="245"/>
        <end position="247"/>
    </location>
</feature>
<evidence type="ECO:0000313" key="7">
    <source>
        <dbReference type="Proteomes" id="UP000683507"/>
    </source>
</evidence>
<dbReference type="Pfam" id="PF01734">
    <property type="entry name" value="Patatin"/>
    <property type="match status" value="1"/>
</dbReference>
<evidence type="ECO:0000256" key="3">
    <source>
        <dbReference type="ARBA" id="ARBA00023098"/>
    </source>
</evidence>
<keyword evidence="3 4" id="KW-0443">Lipid metabolism</keyword>
<evidence type="ECO:0000259" key="5">
    <source>
        <dbReference type="PROSITE" id="PS51635"/>
    </source>
</evidence>
<dbReference type="AlphaFoldDB" id="A0A916JMY9"/>
<evidence type="ECO:0000256" key="1">
    <source>
        <dbReference type="ARBA" id="ARBA00022801"/>
    </source>
</evidence>
<gene>
    <name evidence="6" type="ORF">CRYO30217_01993</name>
</gene>
<feature type="active site" description="Nucleophile" evidence="4">
    <location>
        <position position="50"/>
    </location>
</feature>
<keyword evidence="1 4" id="KW-0378">Hydrolase</keyword>
<evidence type="ECO:0000256" key="4">
    <source>
        <dbReference type="PROSITE-ProRule" id="PRU01161"/>
    </source>
</evidence>
<proteinExistence type="predicted"/>
<dbReference type="PANTHER" id="PTHR14226">
    <property type="entry name" value="NEUROPATHY TARGET ESTERASE/SWISS CHEESE D.MELANOGASTER"/>
    <property type="match status" value="1"/>
</dbReference>
<evidence type="ECO:0000256" key="2">
    <source>
        <dbReference type="ARBA" id="ARBA00022963"/>
    </source>
</evidence>
<dbReference type="SUPFAM" id="SSF52151">
    <property type="entry name" value="FabD/lysophospholipase-like"/>
    <property type="match status" value="1"/>
</dbReference>
<protein>
    <recommendedName>
        <fullName evidence="5">PNPLA domain-containing protein</fullName>
    </recommendedName>
</protein>
<dbReference type="Proteomes" id="UP000683507">
    <property type="component" value="Chromosome"/>
</dbReference>
<dbReference type="PANTHER" id="PTHR14226:SF57">
    <property type="entry name" value="BLR7027 PROTEIN"/>
    <property type="match status" value="1"/>
</dbReference>
<dbReference type="InterPro" id="IPR050301">
    <property type="entry name" value="NTE"/>
</dbReference>
<evidence type="ECO:0000313" key="6">
    <source>
        <dbReference type="EMBL" id="CAG5082724.1"/>
    </source>
</evidence>
<dbReference type="KEGG" id="ptan:CRYO30217_01993"/>
<feature type="domain" description="PNPLA" evidence="5">
    <location>
        <begin position="8"/>
        <end position="258"/>
    </location>
</feature>
<feature type="active site" description="Proton acceptor" evidence="4">
    <location>
        <position position="245"/>
    </location>
</feature>
<dbReference type="RefSeq" id="WP_258542198.1">
    <property type="nucleotide sequence ID" value="NZ_OU015584.1"/>
</dbReference>
<dbReference type="EMBL" id="OU015584">
    <property type="protein sequence ID" value="CAG5082724.1"/>
    <property type="molecule type" value="Genomic_DNA"/>
</dbReference>
<sequence>MKKKKFALVLSGGGFNGAFQLGALNYINENWKSISGLDSPMKFDLIAGVSVGALNGALLAMNQLDLLNDLWVNQIGRNGVSEIYTSEFIDTTSKSDKIKLKVDLKKLVKKLLPEVNIQLNFFKKLGLVFSKKQRAKIIENALKQVEKSIQLNLPKFRSIADNTPLSKKLDKYLDRSTIMDTIYMCGFVSLDTGAYHSVKHSEFYSDKDFHQGVLASTAIPMIWNPVESVSFYGKNGVYTSKNNVDGGVRNVSPLGDVIKLINQDPNSEYKIIVINCNSGTPKVEDYSGKSIAAIAARSVYEIAITEVFNNDVEHFTKLNDVVKQAQAWDSEIVLFGSDKHQIKDFDAVIINPSKGIDMGSSLVANEKLIANRMIHGRTMAQLAFDKKDVHNA</sequence>
<dbReference type="GO" id="GO:0016787">
    <property type="term" value="F:hydrolase activity"/>
    <property type="evidence" value="ECO:0007669"/>
    <property type="project" value="UniProtKB-UniRule"/>
</dbReference>
<feature type="short sequence motif" description="GXGXXG" evidence="4">
    <location>
        <begin position="12"/>
        <end position="17"/>
    </location>
</feature>
<dbReference type="PROSITE" id="PS51635">
    <property type="entry name" value="PNPLA"/>
    <property type="match status" value="1"/>
</dbReference>
<organism evidence="6 7">
    <name type="scientific">Parvicella tangerina</name>
    <dbReference type="NCBI Taxonomy" id="2829795"/>
    <lineage>
        <taxon>Bacteria</taxon>
        <taxon>Pseudomonadati</taxon>
        <taxon>Bacteroidota</taxon>
        <taxon>Flavobacteriia</taxon>
        <taxon>Flavobacteriales</taxon>
        <taxon>Parvicellaceae</taxon>
        <taxon>Parvicella</taxon>
    </lineage>
</organism>
<dbReference type="Gene3D" id="3.40.1090.10">
    <property type="entry name" value="Cytosolic phospholipase A2 catalytic domain"/>
    <property type="match status" value="1"/>
</dbReference>
<dbReference type="GO" id="GO:0016042">
    <property type="term" value="P:lipid catabolic process"/>
    <property type="evidence" value="ECO:0007669"/>
    <property type="project" value="UniProtKB-UniRule"/>
</dbReference>
<keyword evidence="2 4" id="KW-0442">Lipid degradation</keyword>
<keyword evidence="7" id="KW-1185">Reference proteome</keyword>
<name>A0A916JMY9_9FLAO</name>
<feature type="short sequence motif" description="GXSXG" evidence="4">
    <location>
        <begin position="48"/>
        <end position="52"/>
    </location>
</feature>
<accession>A0A916JMY9</accession>
<dbReference type="InterPro" id="IPR002641">
    <property type="entry name" value="PNPLA_dom"/>
</dbReference>
<reference evidence="6" key="1">
    <citation type="submission" date="2021-04" db="EMBL/GenBank/DDBJ databases">
        <authorList>
            <person name="Rodrigo-Torres L."/>
            <person name="Arahal R. D."/>
            <person name="Lucena T."/>
        </authorList>
    </citation>
    <scope>NUCLEOTIDE SEQUENCE</scope>
    <source>
        <strain evidence="6">AS29M-1</strain>
    </source>
</reference>